<feature type="zinc finger region" description="C3H1-type" evidence="5">
    <location>
        <begin position="22"/>
        <end position="52"/>
    </location>
</feature>
<keyword evidence="8" id="KW-1185">Reference proteome</keyword>
<dbReference type="InterPro" id="IPR036855">
    <property type="entry name" value="Znf_CCCH_sf"/>
</dbReference>
<sequence>MSENSKEIGMHQKDARILTDQFYKTKMCPHMTKPEGCLRSMKDNCPYAHSELELRSPPDLVKTAMCKLFLKQSCSKTSSECAYAHQFEELRHTESFYKTFVCKFWTAGYCKAGDLCRYAHGEEELRKINVKEENTGNLNPPQKSAACNEIHYSTDSFETKVTPGYINNVTNNGHCATPPMATYPIYQNYTVVLNITVNTRIKDNTSFLDY</sequence>
<name>L0AU51_THEEQ</name>
<dbReference type="STRING" id="1537102.L0AU51"/>
<dbReference type="AlphaFoldDB" id="L0AU51"/>
<gene>
    <name evidence="7" type="ORF">BEWA_019250</name>
</gene>
<dbReference type="InterPro" id="IPR045877">
    <property type="entry name" value="ZFP36-like"/>
</dbReference>
<evidence type="ECO:0000313" key="8">
    <source>
        <dbReference type="Proteomes" id="UP000031512"/>
    </source>
</evidence>
<feature type="domain" description="C3H1-type" evidence="6">
    <location>
        <begin position="22"/>
        <end position="52"/>
    </location>
</feature>
<evidence type="ECO:0000256" key="1">
    <source>
        <dbReference type="ARBA" id="ARBA00022723"/>
    </source>
</evidence>
<dbReference type="GO" id="GO:0008270">
    <property type="term" value="F:zinc ion binding"/>
    <property type="evidence" value="ECO:0007669"/>
    <property type="project" value="UniProtKB-KW"/>
</dbReference>
<feature type="domain" description="C3H1-type" evidence="6">
    <location>
        <begin position="60"/>
        <end position="88"/>
    </location>
</feature>
<dbReference type="VEuPathDB" id="PiroplasmaDB:BEWA_019250"/>
<dbReference type="OrthoDB" id="430732at2759"/>
<dbReference type="GO" id="GO:0003729">
    <property type="term" value="F:mRNA binding"/>
    <property type="evidence" value="ECO:0007669"/>
    <property type="project" value="InterPro"/>
</dbReference>
<dbReference type="Proteomes" id="UP000031512">
    <property type="component" value="Chromosome 1"/>
</dbReference>
<keyword evidence="3 5" id="KW-0863">Zinc-finger</keyword>
<feature type="zinc finger region" description="C3H1-type" evidence="5">
    <location>
        <begin position="60"/>
        <end position="88"/>
    </location>
</feature>
<evidence type="ECO:0000256" key="5">
    <source>
        <dbReference type="PROSITE-ProRule" id="PRU00723"/>
    </source>
</evidence>
<evidence type="ECO:0000256" key="3">
    <source>
        <dbReference type="ARBA" id="ARBA00022771"/>
    </source>
</evidence>
<evidence type="ECO:0000256" key="2">
    <source>
        <dbReference type="ARBA" id="ARBA00022737"/>
    </source>
</evidence>
<keyword evidence="2" id="KW-0677">Repeat</keyword>
<reference evidence="7 8" key="1">
    <citation type="journal article" date="2012" name="BMC Genomics">
        <title>Comparative genomic analysis and phylogenetic position of Theileria equi.</title>
        <authorList>
            <person name="Kappmeyer L.S."/>
            <person name="Thiagarajan M."/>
            <person name="Herndon D.R."/>
            <person name="Ramsay J.D."/>
            <person name="Caler E."/>
            <person name="Djikeng A."/>
            <person name="Gillespie J.J."/>
            <person name="Lau A.O."/>
            <person name="Roalson E.H."/>
            <person name="Silva J.C."/>
            <person name="Silva M.G."/>
            <person name="Suarez C.E."/>
            <person name="Ueti M.W."/>
            <person name="Nene V.M."/>
            <person name="Mealey R.H."/>
            <person name="Knowles D.P."/>
            <person name="Brayton K.A."/>
        </authorList>
    </citation>
    <scope>NUCLEOTIDE SEQUENCE [LARGE SCALE GENOMIC DNA]</scope>
    <source>
        <strain evidence="7 8">WA</strain>
    </source>
</reference>
<dbReference type="RefSeq" id="XP_004828746.1">
    <property type="nucleotide sequence ID" value="XM_004828689.1"/>
</dbReference>
<dbReference type="SUPFAM" id="SSF90229">
    <property type="entry name" value="CCCH zinc finger"/>
    <property type="match status" value="2"/>
</dbReference>
<accession>L0AU51</accession>
<dbReference type="SMART" id="SM00356">
    <property type="entry name" value="ZnF_C3H1"/>
    <property type="match status" value="3"/>
</dbReference>
<dbReference type="Gene3D" id="4.10.1000.10">
    <property type="entry name" value="Zinc finger, CCCH-type"/>
    <property type="match status" value="3"/>
</dbReference>
<dbReference type="eggNOG" id="ENOG502SGJ6">
    <property type="taxonomic scope" value="Eukaryota"/>
</dbReference>
<evidence type="ECO:0000256" key="4">
    <source>
        <dbReference type="ARBA" id="ARBA00022833"/>
    </source>
</evidence>
<dbReference type="GeneID" id="15803910"/>
<proteinExistence type="predicted"/>
<dbReference type="InterPro" id="IPR000571">
    <property type="entry name" value="Znf_CCCH"/>
</dbReference>
<evidence type="ECO:0000313" key="7">
    <source>
        <dbReference type="EMBL" id="AFZ79080.1"/>
    </source>
</evidence>
<evidence type="ECO:0000259" key="6">
    <source>
        <dbReference type="PROSITE" id="PS50103"/>
    </source>
</evidence>
<organism evidence="7 8">
    <name type="scientific">Theileria equi strain WA</name>
    <dbReference type="NCBI Taxonomy" id="1537102"/>
    <lineage>
        <taxon>Eukaryota</taxon>
        <taxon>Sar</taxon>
        <taxon>Alveolata</taxon>
        <taxon>Apicomplexa</taxon>
        <taxon>Aconoidasida</taxon>
        <taxon>Piroplasmida</taxon>
        <taxon>Theileriidae</taxon>
        <taxon>Theileria</taxon>
    </lineage>
</organism>
<dbReference type="KEGG" id="beq:BEWA_019250"/>
<keyword evidence="1 5" id="KW-0479">Metal-binding</keyword>
<keyword evidence="4 5" id="KW-0862">Zinc</keyword>
<feature type="domain" description="C3H1-type" evidence="6">
    <location>
        <begin position="96"/>
        <end position="123"/>
    </location>
</feature>
<protein>
    <recommendedName>
        <fullName evidence="6">C3H1-type domain-containing protein</fullName>
    </recommendedName>
</protein>
<dbReference type="Pfam" id="PF00642">
    <property type="entry name" value="zf-CCCH"/>
    <property type="match status" value="1"/>
</dbReference>
<dbReference type="PROSITE" id="PS50103">
    <property type="entry name" value="ZF_C3H1"/>
    <property type="match status" value="3"/>
</dbReference>
<feature type="zinc finger region" description="C3H1-type" evidence="5">
    <location>
        <begin position="96"/>
        <end position="123"/>
    </location>
</feature>
<dbReference type="PANTHER" id="PTHR12547">
    <property type="entry name" value="CCCH ZINC FINGER/TIS11-RELATED"/>
    <property type="match status" value="1"/>
</dbReference>
<dbReference type="EMBL" id="CP001669">
    <property type="protein sequence ID" value="AFZ79080.1"/>
    <property type="molecule type" value="Genomic_DNA"/>
</dbReference>
<dbReference type="PANTHER" id="PTHR12547:SF18">
    <property type="entry name" value="PROTEIN TIS11"/>
    <property type="match status" value="1"/>
</dbReference>